<proteinExistence type="predicted"/>
<evidence type="ECO:0000313" key="4">
    <source>
        <dbReference type="Proteomes" id="UP000237923"/>
    </source>
</evidence>
<dbReference type="KEGG" id="lsu:A6B45_02615"/>
<evidence type="ECO:0000259" key="1">
    <source>
        <dbReference type="SMART" id="SM00731"/>
    </source>
</evidence>
<gene>
    <name evidence="2" type="ORF">LES8486_00991</name>
    <name evidence="3" type="ORF">LES9216_01138</name>
</gene>
<dbReference type="Proteomes" id="UP000237923">
    <property type="component" value="Unassembled WGS sequence"/>
</dbReference>
<reference evidence="3 4" key="2">
    <citation type="submission" date="2018-02" db="EMBL/GenBank/DDBJ databases">
        <authorList>
            <person name="Cohen D.B."/>
            <person name="Kent A.D."/>
        </authorList>
    </citation>
    <scope>NUCLEOTIDE SEQUENCE [LARGE SCALE GENOMIC DNA]</scope>
    <source>
        <strain evidence="3 4">CECT 9216</strain>
    </source>
</reference>
<protein>
    <recommendedName>
        <fullName evidence="1">SprT-like domain-containing protein</fullName>
    </recommendedName>
</protein>
<evidence type="ECO:0000313" key="3">
    <source>
        <dbReference type="EMBL" id="SPE07273.1"/>
    </source>
</evidence>
<dbReference type="AlphaFoldDB" id="A0A2N9K9L8"/>
<evidence type="ECO:0000313" key="5">
    <source>
        <dbReference type="Proteomes" id="UP000239237"/>
    </source>
</evidence>
<keyword evidence="5" id="KW-1185">Reference proteome</keyword>
<accession>A0A2N9K9L8</accession>
<dbReference type="EMBL" id="OKQR01000001">
    <property type="protein sequence ID" value="SPD91994.1"/>
    <property type="molecule type" value="Genomic_DNA"/>
</dbReference>
<feature type="domain" description="SprT-like" evidence="1">
    <location>
        <begin position="4"/>
        <end position="144"/>
    </location>
</feature>
<sequence length="150" mass="17989">MTDNELQNLVEKISLDNFDRPFQHHATFNYHLRTTGGRYLLKTHDLEFNPKMATLEDFNKIIKHELVHYHLHLSHQGYQHKDSDFKQLLVRVGGMRYAPDIGGRQSSNYQWLYRCENGHNIIRKRRFQTERYRCGRCQARIKFIGKLSNK</sequence>
<dbReference type="EMBL" id="OKQU01000001">
    <property type="protein sequence ID" value="SPE07273.1"/>
    <property type="molecule type" value="Genomic_DNA"/>
</dbReference>
<evidence type="ECO:0000313" key="2">
    <source>
        <dbReference type="EMBL" id="SPD91994.1"/>
    </source>
</evidence>
<dbReference type="InterPro" id="IPR006640">
    <property type="entry name" value="SprT-like_domain"/>
</dbReference>
<reference evidence="2 5" key="1">
    <citation type="submission" date="2018-02" db="EMBL/GenBank/DDBJ databases">
        <authorList>
            <person name="Rodrigo-Torres L."/>
            <person name="Arahal R. D."/>
            <person name="Lucena T."/>
        </authorList>
    </citation>
    <scope>NUCLEOTIDE SEQUENCE [LARGE SCALE GENOMIC DNA]</scope>
    <source>
        <strain evidence="2 5">CECT 8486</strain>
    </source>
</reference>
<dbReference type="SMART" id="SM00731">
    <property type="entry name" value="SprT"/>
    <property type="match status" value="1"/>
</dbReference>
<organism evidence="3 4">
    <name type="scientific">Leuconostoc suionicum</name>
    <dbReference type="NCBI Taxonomy" id="1511761"/>
    <lineage>
        <taxon>Bacteria</taxon>
        <taxon>Bacillati</taxon>
        <taxon>Bacillota</taxon>
        <taxon>Bacilli</taxon>
        <taxon>Lactobacillales</taxon>
        <taxon>Lactobacillaceae</taxon>
        <taxon>Leuconostoc</taxon>
    </lineage>
</organism>
<dbReference type="GeneID" id="99673666"/>
<name>A0A2N9K9L8_9LACO</name>
<dbReference type="GO" id="GO:0006950">
    <property type="term" value="P:response to stress"/>
    <property type="evidence" value="ECO:0007669"/>
    <property type="project" value="UniProtKB-ARBA"/>
</dbReference>
<dbReference type="Proteomes" id="UP000239237">
    <property type="component" value="Unassembled WGS sequence"/>
</dbReference>
<dbReference type="NCBIfam" id="NF003339">
    <property type="entry name" value="PRK04351.1"/>
    <property type="match status" value="1"/>
</dbReference>
<dbReference type="RefSeq" id="WP_072613221.1">
    <property type="nucleotide sequence ID" value="NZ_AP017935.1"/>
</dbReference>
<dbReference type="Pfam" id="PF10263">
    <property type="entry name" value="SprT-like"/>
    <property type="match status" value="1"/>
</dbReference>